<feature type="coiled-coil region" evidence="1">
    <location>
        <begin position="235"/>
        <end position="320"/>
    </location>
</feature>
<dbReference type="InterPro" id="IPR050445">
    <property type="entry name" value="Bact_polysacc_biosynth/exp"/>
</dbReference>
<name>A0A238J9C5_9RHOB</name>
<feature type="transmembrane region" description="Helical" evidence="3">
    <location>
        <begin position="395"/>
        <end position="417"/>
    </location>
</feature>
<feature type="transmembrane region" description="Helical" evidence="3">
    <location>
        <begin position="56"/>
        <end position="77"/>
    </location>
</feature>
<dbReference type="AlphaFoldDB" id="A0A238J9C5"/>
<dbReference type="RefSeq" id="WP_235871853.1">
    <property type="nucleotide sequence ID" value="NZ_FXXP01000001.1"/>
</dbReference>
<feature type="region of interest" description="Disordered" evidence="2">
    <location>
        <begin position="1"/>
        <end position="42"/>
    </location>
</feature>
<keyword evidence="5" id="KW-1185">Reference proteome</keyword>
<evidence type="ECO:0000313" key="4">
    <source>
        <dbReference type="EMBL" id="SMX26824.1"/>
    </source>
</evidence>
<dbReference type="PANTHER" id="PTHR32309:SF13">
    <property type="entry name" value="FERRIC ENTEROBACTIN TRANSPORT PROTEIN FEPE"/>
    <property type="match status" value="1"/>
</dbReference>
<organism evidence="4 5">
    <name type="scientific">Pelagimonas phthalicica</name>
    <dbReference type="NCBI Taxonomy" id="1037362"/>
    <lineage>
        <taxon>Bacteria</taxon>
        <taxon>Pseudomonadati</taxon>
        <taxon>Pseudomonadota</taxon>
        <taxon>Alphaproteobacteria</taxon>
        <taxon>Rhodobacterales</taxon>
        <taxon>Roseobacteraceae</taxon>
        <taxon>Pelagimonas</taxon>
    </lineage>
</organism>
<dbReference type="GO" id="GO:0005886">
    <property type="term" value="C:plasma membrane"/>
    <property type="evidence" value="ECO:0007669"/>
    <property type="project" value="TreeGrafter"/>
</dbReference>
<keyword evidence="3" id="KW-0472">Membrane</keyword>
<keyword evidence="3" id="KW-1133">Transmembrane helix</keyword>
<evidence type="ECO:0000256" key="1">
    <source>
        <dbReference type="SAM" id="Coils"/>
    </source>
</evidence>
<evidence type="ECO:0000313" key="5">
    <source>
        <dbReference type="Proteomes" id="UP000225972"/>
    </source>
</evidence>
<evidence type="ECO:0008006" key="6">
    <source>
        <dbReference type="Google" id="ProtNLM"/>
    </source>
</evidence>
<reference evidence="5" key="1">
    <citation type="submission" date="2017-05" db="EMBL/GenBank/DDBJ databases">
        <authorList>
            <person name="Rodrigo-Torres L."/>
            <person name="Arahal R. D."/>
            <person name="Lucena T."/>
        </authorList>
    </citation>
    <scope>NUCLEOTIDE SEQUENCE [LARGE SCALE GENOMIC DNA]</scope>
    <source>
        <strain evidence="5">CECT 8649</strain>
    </source>
</reference>
<accession>A0A238J9C5</accession>
<protein>
    <recommendedName>
        <fullName evidence="6">Capsular polysaccharide transport system permease protein</fullName>
    </recommendedName>
</protein>
<keyword evidence="3" id="KW-0812">Transmembrane</keyword>
<dbReference type="EMBL" id="FXXP01000001">
    <property type="protein sequence ID" value="SMX26824.1"/>
    <property type="molecule type" value="Genomic_DNA"/>
</dbReference>
<dbReference type="GO" id="GO:0004713">
    <property type="term" value="F:protein tyrosine kinase activity"/>
    <property type="evidence" value="ECO:0007669"/>
    <property type="project" value="TreeGrafter"/>
</dbReference>
<dbReference type="PANTHER" id="PTHR32309">
    <property type="entry name" value="TYROSINE-PROTEIN KINASE"/>
    <property type="match status" value="1"/>
</dbReference>
<evidence type="ECO:0000256" key="2">
    <source>
        <dbReference type="SAM" id="MobiDB-lite"/>
    </source>
</evidence>
<gene>
    <name evidence="4" type="ORF">TRP8649_00916</name>
</gene>
<proteinExistence type="predicted"/>
<keyword evidence="1" id="KW-0175">Coiled coil</keyword>
<sequence>MSEQKPGPKLVSPKAPAPVARPAPSVQAPKPGPAGAIDPPVRPPVAPAKIRSRHRFVLWSFLLVVVAPLALVGWYLWTRADDQFASHLGFSVRTEENSSAIELLGGITELSGGSSSDTDILFAYLTSQELVRRVDERVDLRGIWAGQGPHGLMQGDPVFAFDETGTIEDLQEHWERQVSIVYDSGAGLIDLRILAFSPEEARAIATVLLDECTRMINELSDIAREDAIKYARDDLEVAVERLKTARQALTEFRNRTQIVDPTIDTQNQMGLLVTLQQQLAEALIELDLMSETSQENNPRVAQAQRRVEVINKRIEAERRNLGIGTSDEQGEVFATLVGEYEGLIVDREFAEAAYTTALAGFDAAQAAARKQSRYLAPHVRPTLAEKAEYPERIKIFLLIEVFLIFGWAIAVLVYYSLRDRK</sequence>
<dbReference type="Proteomes" id="UP000225972">
    <property type="component" value="Unassembled WGS sequence"/>
</dbReference>
<evidence type="ECO:0000256" key="3">
    <source>
        <dbReference type="SAM" id="Phobius"/>
    </source>
</evidence>